<evidence type="ECO:0000256" key="1">
    <source>
        <dbReference type="SAM" id="MobiDB-lite"/>
    </source>
</evidence>
<feature type="compositionally biased region" description="Polar residues" evidence="1">
    <location>
        <begin position="32"/>
        <end position="68"/>
    </location>
</feature>
<comment type="caution">
    <text evidence="3">The sequence shown here is derived from an EMBL/GenBank/DDBJ whole genome shotgun (WGS) entry which is preliminary data.</text>
</comment>
<dbReference type="EMBL" id="JAABOA010003235">
    <property type="protein sequence ID" value="KAF9578879.1"/>
    <property type="molecule type" value="Genomic_DNA"/>
</dbReference>
<feature type="signal peptide" evidence="2">
    <location>
        <begin position="1"/>
        <end position="23"/>
    </location>
</feature>
<dbReference type="AlphaFoldDB" id="A0A9P6FP66"/>
<reference evidence="3" key="1">
    <citation type="journal article" date="2020" name="Fungal Divers.">
        <title>Resolving the Mortierellaceae phylogeny through synthesis of multi-gene phylogenetics and phylogenomics.</title>
        <authorList>
            <person name="Vandepol N."/>
            <person name="Liber J."/>
            <person name="Desiro A."/>
            <person name="Na H."/>
            <person name="Kennedy M."/>
            <person name="Barry K."/>
            <person name="Grigoriev I.V."/>
            <person name="Miller A.N."/>
            <person name="O'Donnell K."/>
            <person name="Stajich J.E."/>
            <person name="Bonito G."/>
        </authorList>
    </citation>
    <scope>NUCLEOTIDE SEQUENCE</scope>
    <source>
        <strain evidence="3">KOD1015</strain>
    </source>
</reference>
<dbReference type="OrthoDB" id="2449580at2759"/>
<organism evidence="3 4">
    <name type="scientific">Lunasporangiospora selenospora</name>
    <dbReference type="NCBI Taxonomy" id="979761"/>
    <lineage>
        <taxon>Eukaryota</taxon>
        <taxon>Fungi</taxon>
        <taxon>Fungi incertae sedis</taxon>
        <taxon>Mucoromycota</taxon>
        <taxon>Mortierellomycotina</taxon>
        <taxon>Mortierellomycetes</taxon>
        <taxon>Mortierellales</taxon>
        <taxon>Mortierellaceae</taxon>
        <taxon>Lunasporangiospora</taxon>
    </lineage>
</organism>
<accession>A0A9P6FP66</accession>
<feature type="compositionally biased region" description="Polar residues" evidence="1">
    <location>
        <begin position="317"/>
        <end position="333"/>
    </location>
</feature>
<keyword evidence="4" id="KW-1185">Reference proteome</keyword>
<keyword evidence="2" id="KW-0732">Signal</keyword>
<evidence type="ECO:0000313" key="3">
    <source>
        <dbReference type="EMBL" id="KAF9578879.1"/>
    </source>
</evidence>
<evidence type="ECO:0000313" key="4">
    <source>
        <dbReference type="Proteomes" id="UP000780801"/>
    </source>
</evidence>
<sequence>MRSYTAVTRLVLLLASSLAITGAAFVLEEQRSPSLDSQQQNNNDATTKATLQDPPTNSGDSNHSSSVESAANTYEDILGIFEKVTKASNVMDQTDKAPLVQSTEGYCKAFGALCYFACQERIAQQPQQQRQGPIASEKNDEVGLESFLDICKRPKAPSIIQAGASCLCETGHDLTDQINLAVLGGIVAPIRPRATTPSVSDPDMNASEILDNFKFVPGVPLFLSLAHTIQGFCAATKFLDSLTDPKLATSDPSIVKFIFDSIIKLIPGIDAITDIIKTIPGLSKFLGDNAGAPIHTVGSGIIPVESDAPADPETVVDTTESGKFDQNTSSEQLETAKSKRDIHIDIGVDHVRLARLGHVNRRSMNRAGAYDQGKLEL</sequence>
<feature type="region of interest" description="Disordered" evidence="1">
    <location>
        <begin position="317"/>
        <end position="336"/>
    </location>
</feature>
<evidence type="ECO:0000256" key="2">
    <source>
        <dbReference type="SAM" id="SignalP"/>
    </source>
</evidence>
<dbReference type="Proteomes" id="UP000780801">
    <property type="component" value="Unassembled WGS sequence"/>
</dbReference>
<feature type="region of interest" description="Disordered" evidence="1">
    <location>
        <begin position="31"/>
        <end position="68"/>
    </location>
</feature>
<gene>
    <name evidence="3" type="ORF">BGW38_005111</name>
</gene>
<proteinExistence type="predicted"/>
<protein>
    <submittedName>
        <fullName evidence="3">Uncharacterized protein</fullName>
    </submittedName>
</protein>
<name>A0A9P6FP66_9FUNG</name>
<feature type="chain" id="PRO_5040383066" evidence="2">
    <location>
        <begin position="24"/>
        <end position="377"/>
    </location>
</feature>